<dbReference type="AlphaFoldDB" id="A0A5A9ZKE8"/>
<protein>
    <recommendedName>
        <fullName evidence="8">Hedgehog/Intein (Hint) domain-containing protein</fullName>
    </recommendedName>
</protein>
<keyword evidence="7" id="KW-0472">Membrane</keyword>
<dbReference type="PROSITE" id="PS00330">
    <property type="entry name" value="HEMOLYSIN_CALCIUM"/>
    <property type="match status" value="3"/>
</dbReference>
<dbReference type="PRINTS" id="PR01488">
    <property type="entry name" value="RTXTOXINA"/>
</dbReference>
<dbReference type="GO" id="GO:0016020">
    <property type="term" value="C:membrane"/>
    <property type="evidence" value="ECO:0007669"/>
    <property type="project" value="UniProtKB-SubCell"/>
</dbReference>
<dbReference type="GO" id="GO:0005509">
    <property type="term" value="F:calcium ion binding"/>
    <property type="evidence" value="ECO:0007669"/>
    <property type="project" value="InterPro"/>
</dbReference>
<dbReference type="InterPro" id="IPR050557">
    <property type="entry name" value="RTX_toxin/Mannuronan_C5-epim"/>
</dbReference>
<keyword evidence="5" id="KW-0677">Repeat</keyword>
<dbReference type="InterPro" id="IPR001343">
    <property type="entry name" value="Hemolysn_Ca-bd"/>
</dbReference>
<dbReference type="Pfam" id="PF13403">
    <property type="entry name" value="Hint_2"/>
    <property type="match status" value="1"/>
</dbReference>
<dbReference type="InterPro" id="IPR036844">
    <property type="entry name" value="Hint_dom_sf"/>
</dbReference>
<dbReference type="PANTHER" id="PTHR38340:SF1">
    <property type="entry name" value="S-LAYER PROTEIN"/>
    <property type="match status" value="1"/>
</dbReference>
<keyword evidence="4" id="KW-0800">Toxin</keyword>
<accession>A0A5A9ZKE8</accession>
<evidence type="ECO:0000256" key="7">
    <source>
        <dbReference type="ARBA" id="ARBA00023136"/>
    </source>
</evidence>
<dbReference type="RefSeq" id="WP_111362613.1">
    <property type="nucleotide sequence ID" value="NZ_VINQ01000003.1"/>
</dbReference>
<comment type="subcellular location">
    <subcellularLocation>
        <location evidence="1">Membrane</location>
    </subcellularLocation>
    <subcellularLocation>
        <location evidence="2">Secreted</location>
    </subcellularLocation>
</comment>
<dbReference type="InterPro" id="IPR049804">
    <property type="entry name" value="Choice_anch_L"/>
</dbReference>
<dbReference type="GO" id="GO:0090729">
    <property type="term" value="F:toxin activity"/>
    <property type="evidence" value="ECO:0007669"/>
    <property type="project" value="UniProtKB-KW"/>
</dbReference>
<feature type="domain" description="Hedgehog/Intein (Hint)" evidence="8">
    <location>
        <begin position="837"/>
        <end position="975"/>
    </location>
</feature>
<evidence type="ECO:0000256" key="5">
    <source>
        <dbReference type="ARBA" id="ARBA00022737"/>
    </source>
</evidence>
<name>A0A5A9ZKE8_9RHOB</name>
<evidence type="ECO:0000256" key="3">
    <source>
        <dbReference type="ARBA" id="ARBA00022525"/>
    </source>
</evidence>
<dbReference type="InterPro" id="IPR011049">
    <property type="entry name" value="Serralysin-like_metalloprot_C"/>
</dbReference>
<evidence type="ECO:0000256" key="4">
    <source>
        <dbReference type="ARBA" id="ARBA00022656"/>
    </source>
</evidence>
<evidence type="ECO:0000256" key="2">
    <source>
        <dbReference type="ARBA" id="ARBA00004613"/>
    </source>
</evidence>
<gene>
    <name evidence="9" type="ORF">FLO80_05665</name>
</gene>
<dbReference type="PRINTS" id="PR00313">
    <property type="entry name" value="CABNDNGRPT"/>
</dbReference>
<dbReference type="Proteomes" id="UP000325291">
    <property type="component" value="Unassembled WGS sequence"/>
</dbReference>
<dbReference type="NCBIfam" id="NF038133">
    <property type="entry name" value="choice_anch_L"/>
    <property type="match status" value="1"/>
</dbReference>
<dbReference type="EMBL" id="VINQ01000003">
    <property type="protein sequence ID" value="KAA0917529.1"/>
    <property type="molecule type" value="Genomic_DNA"/>
</dbReference>
<dbReference type="InterPro" id="IPR018511">
    <property type="entry name" value="Hemolysin-typ_Ca-bd_CS"/>
</dbReference>
<evidence type="ECO:0000313" key="10">
    <source>
        <dbReference type="Proteomes" id="UP000325291"/>
    </source>
</evidence>
<sequence length="1022" mass="105459">MATASQLSIDTGASADDLFDEIFGAGVTLVSSTLAGDAVQSGIYTGALETLEGISPSDSGVILSTGNAMDVTQESGDPNVSTGTGTNTAGGIDGDADMNAVAGVSTFDAVIMEAVFIPDGDFLTMSFVFSSEEYLEYVNGGVNDAFGVWVNGSKLDLSVGSGNVLIDTINDVETPNLYVNNPEPDDLYNTEMDGFTVALTLKAPVNRGEENDIRIGLADGGDAAYDSNVLIMGHSVQAVMIAQDDAVNILPDTIRTYDILANDISESGDPGLTITHINNEPVSVGETVTLPTGEQVTLNPDQTVTVQSTGTLGSQSFTYGVVDSAGNADIGFMTVNTVATLPLDHVVEGTADDDLIDAGYTGDPDGDMVDAGDAADGSDDDVIDAGAGHDTVRAGAGDDVVQGGAGDDSIFGNAGGDTLFGGGGDDSIFGELGDDWIEGGDGHDHLEGNEGSDTVFGGTGDDWIRGSYGDDEIWGGEGDDYLWGGYGDDLFVIEDSFGNDTIDAENEDEVNGDTLDLGRVTSDLRIDLSHVNPGIGTVTDGTSTARFDGIENIVLGGGRDTLTLANFGGADRVEGFEAPIDNGDGTYSGVDMLDVSGMTDAEGNPVTVANVTVTDTNGDGSGDAVLHFPHFGESLTLTGVPVSAVSSPAQLVAMGVPDAGRNYIVEGTAGDDLIDADYEGDPEGDRVDANDAADASNDDVIEAGAGDDTVFAGLGADTVYGGDGHDRLFGGEGGDTLDGGAGNDTIEVAKGDVADGGDGDELFLVTDLGEPGEAPITIIGGEGDETDGDTLDFQGLTHWDDVTYADPDSDMDGGLSGNAVLADGTLVKFSEIENVIICFTAGTRIATARGLCPVQDLHPGEMVLTRDHGFQPLRWIGRRTVPALGSLAPIRFEAGVVANKRPLVVSPQHRMLIRGAKANLMFGESEVLASAKHLVNGGSVRRMSGGVVSYVHVLFDRHEIVYAEGAPSESFFPGDIGLEAVDEAAREELFTIFPELRSSTGNFGETARMCLRAHESRLLGLG</sequence>
<comment type="caution">
    <text evidence="9">The sequence shown here is derived from an EMBL/GenBank/DDBJ whole genome shotgun (WGS) entry which is preliminary data.</text>
</comment>
<dbReference type="Pfam" id="PF17963">
    <property type="entry name" value="Big_9"/>
    <property type="match status" value="1"/>
</dbReference>
<evidence type="ECO:0000256" key="1">
    <source>
        <dbReference type="ARBA" id="ARBA00004370"/>
    </source>
</evidence>
<evidence type="ECO:0000313" key="9">
    <source>
        <dbReference type="EMBL" id="KAA0917529.1"/>
    </source>
</evidence>
<reference evidence="9 10" key="1">
    <citation type="submission" date="2019-07" db="EMBL/GenBank/DDBJ databases">
        <title>Aquicoccus porphyridii gen. nov., sp. nov., isolated from a small marine red alga, Porphyridium marinum.</title>
        <authorList>
            <person name="Liu L."/>
        </authorList>
    </citation>
    <scope>NUCLEOTIDE SEQUENCE [LARGE SCALE GENOMIC DNA]</scope>
    <source>
        <strain evidence="9 10">L1 8-17</strain>
    </source>
</reference>
<dbReference type="SUPFAM" id="SSF51294">
    <property type="entry name" value="Hedgehog/intein (Hint) domain"/>
    <property type="match status" value="1"/>
</dbReference>
<dbReference type="PANTHER" id="PTHR38340">
    <property type="entry name" value="S-LAYER PROTEIN"/>
    <property type="match status" value="1"/>
</dbReference>
<dbReference type="Gene3D" id="2.150.10.10">
    <property type="entry name" value="Serralysin-like metalloprotease, C-terminal"/>
    <property type="match status" value="3"/>
</dbReference>
<dbReference type="InterPro" id="IPR003995">
    <property type="entry name" value="RTX_toxin_determinant-A"/>
</dbReference>
<proteinExistence type="predicted"/>
<dbReference type="Pfam" id="PF00353">
    <property type="entry name" value="HemolysinCabind"/>
    <property type="match status" value="3"/>
</dbReference>
<dbReference type="InterPro" id="IPR028992">
    <property type="entry name" value="Hedgehog/Intein_dom"/>
</dbReference>
<evidence type="ECO:0000256" key="6">
    <source>
        <dbReference type="ARBA" id="ARBA00023026"/>
    </source>
</evidence>
<dbReference type="GO" id="GO:0005576">
    <property type="term" value="C:extracellular region"/>
    <property type="evidence" value="ECO:0007669"/>
    <property type="project" value="UniProtKB-SubCell"/>
</dbReference>
<organism evidence="9 10">
    <name type="scientific">Aquicoccus porphyridii</name>
    <dbReference type="NCBI Taxonomy" id="1852029"/>
    <lineage>
        <taxon>Bacteria</taxon>
        <taxon>Pseudomonadati</taxon>
        <taxon>Pseudomonadota</taxon>
        <taxon>Alphaproteobacteria</taxon>
        <taxon>Rhodobacterales</taxon>
        <taxon>Paracoccaceae</taxon>
        <taxon>Aquicoccus</taxon>
    </lineage>
</organism>
<keyword evidence="10" id="KW-1185">Reference proteome</keyword>
<keyword evidence="6" id="KW-0843">Virulence</keyword>
<dbReference type="SUPFAM" id="SSF51120">
    <property type="entry name" value="beta-Roll"/>
    <property type="match status" value="3"/>
</dbReference>
<keyword evidence="3" id="KW-0964">Secreted</keyword>
<evidence type="ECO:0000259" key="8">
    <source>
        <dbReference type="Pfam" id="PF13403"/>
    </source>
</evidence>
<dbReference type="Gene3D" id="2.170.16.10">
    <property type="entry name" value="Hedgehog/Intein (Hint) domain"/>
    <property type="match status" value="1"/>
</dbReference>